<protein>
    <recommendedName>
        <fullName evidence="8">J domain-containing protein</fullName>
    </recommendedName>
</protein>
<keyword evidence="10" id="KW-1185">Reference proteome</keyword>
<organism evidence="9 10">
    <name type="scientific">Naegleria lovaniensis</name>
    <name type="common">Amoeba</name>
    <dbReference type="NCBI Taxonomy" id="51637"/>
    <lineage>
        <taxon>Eukaryota</taxon>
        <taxon>Discoba</taxon>
        <taxon>Heterolobosea</taxon>
        <taxon>Tetramitia</taxon>
        <taxon>Eutetramitia</taxon>
        <taxon>Vahlkampfiidae</taxon>
        <taxon>Naegleria</taxon>
    </lineage>
</organism>
<evidence type="ECO:0000256" key="6">
    <source>
        <dbReference type="SAM" id="Phobius"/>
    </source>
</evidence>
<evidence type="ECO:0000256" key="5">
    <source>
        <dbReference type="ARBA" id="ARBA00023288"/>
    </source>
</evidence>
<evidence type="ECO:0000256" key="7">
    <source>
        <dbReference type="SAM" id="SignalP"/>
    </source>
</evidence>
<evidence type="ECO:0000256" key="2">
    <source>
        <dbReference type="ARBA" id="ARBA00023136"/>
    </source>
</evidence>
<keyword evidence="6" id="KW-1133">Transmembrane helix</keyword>
<keyword evidence="2 6" id="KW-0472">Membrane</keyword>
<dbReference type="PANTHER" id="PTHR44027">
    <property type="entry name" value="DNAJ HOMOLOG SUBFAMILY C MEMBER 5 HOMOLOG"/>
    <property type="match status" value="1"/>
</dbReference>
<feature type="domain" description="J" evidence="8">
    <location>
        <begin position="50"/>
        <end position="120"/>
    </location>
</feature>
<dbReference type="PROSITE" id="PS50076">
    <property type="entry name" value="DNAJ_2"/>
    <property type="match status" value="1"/>
</dbReference>
<keyword evidence="4" id="KW-0143">Chaperone</keyword>
<feature type="signal peptide" evidence="7">
    <location>
        <begin position="1"/>
        <end position="33"/>
    </location>
</feature>
<dbReference type="GO" id="GO:0016020">
    <property type="term" value="C:membrane"/>
    <property type="evidence" value="ECO:0007669"/>
    <property type="project" value="UniProtKB-SubCell"/>
</dbReference>
<dbReference type="EMBL" id="PYSW02000016">
    <property type="protein sequence ID" value="KAG2386312.1"/>
    <property type="molecule type" value="Genomic_DNA"/>
</dbReference>
<dbReference type="InterPro" id="IPR018253">
    <property type="entry name" value="DnaJ_domain_CS"/>
</dbReference>
<dbReference type="PROSITE" id="PS00636">
    <property type="entry name" value="DNAJ_1"/>
    <property type="match status" value="1"/>
</dbReference>
<dbReference type="InterPro" id="IPR036869">
    <property type="entry name" value="J_dom_sf"/>
</dbReference>
<keyword evidence="7" id="KW-0732">Signal</keyword>
<evidence type="ECO:0000256" key="1">
    <source>
        <dbReference type="ARBA" id="ARBA00004635"/>
    </source>
</evidence>
<dbReference type="InterPro" id="IPR001623">
    <property type="entry name" value="DnaJ_domain"/>
</dbReference>
<dbReference type="CDD" id="cd06257">
    <property type="entry name" value="DnaJ"/>
    <property type="match status" value="1"/>
</dbReference>
<feature type="chain" id="PRO_5041735875" description="J domain-containing protein" evidence="7">
    <location>
        <begin position="34"/>
        <end position="201"/>
    </location>
</feature>
<dbReference type="Gene3D" id="1.10.287.110">
    <property type="entry name" value="DnaJ domain"/>
    <property type="match status" value="1"/>
</dbReference>
<gene>
    <name evidence="9" type="ORF">C9374_002758</name>
</gene>
<dbReference type="SMART" id="SM00271">
    <property type="entry name" value="DnaJ"/>
    <property type="match status" value="1"/>
</dbReference>
<comment type="caution">
    <text evidence="9">The sequence shown here is derived from an EMBL/GenBank/DDBJ whole genome shotgun (WGS) entry which is preliminary data.</text>
</comment>
<comment type="subcellular location">
    <subcellularLocation>
        <location evidence="1">Membrane</location>
        <topology evidence="1">Lipid-anchor</topology>
    </subcellularLocation>
</comment>
<reference evidence="9 10" key="1">
    <citation type="journal article" date="2018" name="BMC Genomics">
        <title>The genome of Naegleria lovaniensis, the basis for a comparative approach to unravel pathogenicity factors of the human pathogenic amoeba N. fowleri.</title>
        <authorList>
            <person name="Liechti N."/>
            <person name="Schurch N."/>
            <person name="Bruggmann R."/>
            <person name="Wittwer M."/>
        </authorList>
    </citation>
    <scope>NUCLEOTIDE SEQUENCE [LARGE SCALE GENOMIC DNA]</scope>
    <source>
        <strain evidence="9 10">ATCC 30569</strain>
    </source>
</reference>
<evidence type="ECO:0000256" key="4">
    <source>
        <dbReference type="ARBA" id="ARBA00023186"/>
    </source>
</evidence>
<dbReference type="GO" id="GO:0005737">
    <property type="term" value="C:cytoplasm"/>
    <property type="evidence" value="ECO:0007669"/>
    <property type="project" value="UniProtKB-ARBA"/>
</dbReference>
<accession>A0AA88GSN7</accession>
<evidence type="ECO:0000313" key="10">
    <source>
        <dbReference type="Proteomes" id="UP000816034"/>
    </source>
</evidence>
<dbReference type="PRINTS" id="PR00625">
    <property type="entry name" value="JDOMAIN"/>
</dbReference>
<keyword evidence="3" id="KW-0564">Palmitate</keyword>
<evidence type="ECO:0000259" key="8">
    <source>
        <dbReference type="PROSITE" id="PS50076"/>
    </source>
</evidence>
<dbReference type="Pfam" id="PF00226">
    <property type="entry name" value="DnaJ"/>
    <property type="match status" value="1"/>
</dbReference>
<proteinExistence type="predicted"/>
<keyword evidence="5" id="KW-0449">Lipoprotein</keyword>
<keyword evidence="6" id="KW-0812">Transmembrane</keyword>
<dbReference type="Proteomes" id="UP000816034">
    <property type="component" value="Unassembled WGS sequence"/>
</dbReference>
<name>A0AA88GSN7_NAELO</name>
<dbReference type="PANTHER" id="PTHR44027:SF7">
    <property type="entry name" value="DNAJ HOMOLOG SUBFAMILY C MEMBER 5 HOMOLOG"/>
    <property type="match status" value="1"/>
</dbReference>
<evidence type="ECO:0000256" key="3">
    <source>
        <dbReference type="ARBA" id="ARBA00023139"/>
    </source>
</evidence>
<dbReference type="InterPro" id="IPR051434">
    <property type="entry name" value="DnaJ_C_subfamily_member5"/>
</dbReference>
<dbReference type="SUPFAM" id="SSF46565">
    <property type="entry name" value="Chaperone J-domain"/>
    <property type="match status" value="1"/>
</dbReference>
<dbReference type="GeneID" id="68095213"/>
<dbReference type="RefSeq" id="XP_044550304.1">
    <property type="nucleotide sequence ID" value="XM_044692210.1"/>
</dbReference>
<evidence type="ECO:0000313" key="9">
    <source>
        <dbReference type="EMBL" id="KAG2386312.1"/>
    </source>
</evidence>
<feature type="transmembrane region" description="Helical" evidence="6">
    <location>
        <begin position="147"/>
        <end position="174"/>
    </location>
</feature>
<sequence>MSSLQRRHGFSLATQRLTILLVIVAILSFTCYAQSLDEETPEFDFESNFDYYAVLGVSHNATQQEIKAAYRKLTIKYHPDRNRSKTKEEQEALNVKYQKIAKAYEVLSDEEQRRTYDQYFEFGANLGANLGIDAETLEFVLYLLVGYGYAILAILILLGVVLILISIMCCLCICKCCCSFFRGGEKNKSVLSNSHRKEKAD</sequence>
<dbReference type="AlphaFoldDB" id="A0AA88GSN7"/>